<dbReference type="SUPFAM" id="SSF52151">
    <property type="entry name" value="FabD/lysophospholipase-like"/>
    <property type="match status" value="1"/>
</dbReference>
<dbReference type="PANTHER" id="PTHR14226:SF57">
    <property type="entry name" value="BLR7027 PROTEIN"/>
    <property type="match status" value="1"/>
</dbReference>
<reference evidence="6" key="1">
    <citation type="submission" date="2020-02" db="EMBL/GenBank/DDBJ databases">
        <authorList>
            <person name="Chen W.-M."/>
        </authorList>
    </citation>
    <scope>NUCLEOTIDE SEQUENCE</scope>
    <source>
        <strain evidence="6">NBD-18</strain>
    </source>
</reference>
<evidence type="ECO:0000256" key="3">
    <source>
        <dbReference type="ARBA" id="ARBA00023098"/>
    </source>
</evidence>
<name>A0A6B2R1B4_9BURK</name>
<evidence type="ECO:0000256" key="2">
    <source>
        <dbReference type="ARBA" id="ARBA00022963"/>
    </source>
</evidence>
<dbReference type="InterPro" id="IPR021095">
    <property type="entry name" value="DUF3734"/>
</dbReference>
<gene>
    <name evidence="6" type="ORF">G3I67_06025</name>
</gene>
<feature type="active site" description="Proton acceptor" evidence="4">
    <location>
        <position position="222"/>
    </location>
</feature>
<feature type="short sequence motif" description="DGA/G" evidence="4">
    <location>
        <begin position="222"/>
        <end position="224"/>
    </location>
</feature>
<evidence type="ECO:0000259" key="5">
    <source>
        <dbReference type="PROSITE" id="PS51635"/>
    </source>
</evidence>
<feature type="active site" description="Nucleophile" evidence="4">
    <location>
        <position position="48"/>
    </location>
</feature>
<keyword evidence="2 4" id="KW-0442">Lipid degradation</keyword>
<feature type="domain" description="PNPLA" evidence="5">
    <location>
        <begin position="15"/>
        <end position="235"/>
    </location>
</feature>
<dbReference type="Pfam" id="PF01734">
    <property type="entry name" value="Patatin"/>
    <property type="match status" value="1"/>
</dbReference>
<keyword evidence="1 4" id="KW-0378">Hydrolase</keyword>
<dbReference type="PROSITE" id="PS51635">
    <property type="entry name" value="PNPLA"/>
    <property type="match status" value="1"/>
</dbReference>
<keyword evidence="3 4" id="KW-0443">Lipid metabolism</keyword>
<dbReference type="GO" id="GO:0016042">
    <property type="term" value="P:lipid catabolic process"/>
    <property type="evidence" value="ECO:0007669"/>
    <property type="project" value="UniProtKB-UniRule"/>
</dbReference>
<sequence length="389" mass="43959">MKKSFRIPPYPCIAMVLQGGGALGSYQAGVFECMHEANIHPNWVTGISIGSLNCAIIAGNAPEKRVEKLRAFWETICQPPSIAQNTVDNFVNMFGPYAHVVRDMTQASAERFFGSFAATQTIMQGQNGFFVPRPMAPGAGSPGTISFYDTSPLISTLERFADFDRINSGEMRVSIGATNVRSGNFVYFDNSDMKLCPEHILASGALPPGFPAIEIDGEFYWDGGCVSNTPLEYIINDKPRKDTLVFQVDLWSAVGKLPTDIFEVLEREKDIRYSSRTRGVTNNIQEMQRLRQTVWDVIERIPEAVRKTDPWFDQVEKAMYGARYNCIHLIYKNKPTAGHYKDFEFSHETMRHHWTTGYQDLSRTLDNPKCLDMPPPGENFVTYDVHRHQ</sequence>
<dbReference type="InterPro" id="IPR002641">
    <property type="entry name" value="PNPLA_dom"/>
</dbReference>
<dbReference type="Gene3D" id="3.40.1090.10">
    <property type="entry name" value="Cytosolic phospholipase A2 catalytic domain"/>
    <property type="match status" value="2"/>
</dbReference>
<dbReference type="EMBL" id="JAAGRN010000003">
    <property type="protein sequence ID" value="NDY82787.1"/>
    <property type="molecule type" value="Genomic_DNA"/>
</dbReference>
<dbReference type="RefSeq" id="WP_163652574.1">
    <property type="nucleotide sequence ID" value="NZ_JAAGRN010000003.1"/>
</dbReference>
<feature type="short sequence motif" description="GXGXXG" evidence="4">
    <location>
        <begin position="19"/>
        <end position="24"/>
    </location>
</feature>
<dbReference type="GO" id="GO:0016787">
    <property type="term" value="F:hydrolase activity"/>
    <property type="evidence" value="ECO:0007669"/>
    <property type="project" value="UniProtKB-UniRule"/>
</dbReference>
<dbReference type="PANTHER" id="PTHR14226">
    <property type="entry name" value="NEUROPATHY TARGET ESTERASE/SWISS CHEESE D.MELANOGASTER"/>
    <property type="match status" value="1"/>
</dbReference>
<evidence type="ECO:0000256" key="1">
    <source>
        <dbReference type="ARBA" id="ARBA00022801"/>
    </source>
</evidence>
<evidence type="ECO:0000256" key="4">
    <source>
        <dbReference type="PROSITE-ProRule" id="PRU01161"/>
    </source>
</evidence>
<organism evidence="6">
    <name type="scientific">Sheuella amnicola</name>
    <dbReference type="NCBI Taxonomy" id="2707330"/>
    <lineage>
        <taxon>Bacteria</taxon>
        <taxon>Pseudomonadati</taxon>
        <taxon>Pseudomonadota</taxon>
        <taxon>Betaproteobacteria</taxon>
        <taxon>Burkholderiales</taxon>
        <taxon>Alcaligenaceae</taxon>
        <taxon>Sheuella</taxon>
    </lineage>
</organism>
<comment type="caution">
    <text evidence="6">The sequence shown here is derived from an EMBL/GenBank/DDBJ whole genome shotgun (WGS) entry which is preliminary data.</text>
</comment>
<accession>A0A6B2R1B4</accession>
<dbReference type="Pfam" id="PF12536">
    <property type="entry name" value="DUF3734"/>
    <property type="match status" value="1"/>
</dbReference>
<protein>
    <submittedName>
        <fullName evidence="6">Patatin-like phospholipase family protein</fullName>
    </submittedName>
</protein>
<feature type="short sequence motif" description="GXSXG" evidence="4">
    <location>
        <begin position="46"/>
        <end position="50"/>
    </location>
</feature>
<proteinExistence type="predicted"/>
<dbReference type="CDD" id="cd07209">
    <property type="entry name" value="Pat_hypo_Ecoli_Z1214_like"/>
    <property type="match status" value="1"/>
</dbReference>
<dbReference type="InterPro" id="IPR050301">
    <property type="entry name" value="NTE"/>
</dbReference>
<evidence type="ECO:0000313" key="6">
    <source>
        <dbReference type="EMBL" id="NDY82787.1"/>
    </source>
</evidence>
<dbReference type="AlphaFoldDB" id="A0A6B2R1B4"/>
<dbReference type="InterPro" id="IPR016035">
    <property type="entry name" value="Acyl_Trfase/lysoPLipase"/>
</dbReference>